<evidence type="ECO:0000313" key="11">
    <source>
        <dbReference type="Proteomes" id="UP000297245"/>
    </source>
</evidence>
<dbReference type="GO" id="GO:0004601">
    <property type="term" value="F:peroxidase activity"/>
    <property type="evidence" value="ECO:0007669"/>
    <property type="project" value="UniProtKB-KW"/>
</dbReference>
<evidence type="ECO:0000256" key="7">
    <source>
        <dbReference type="RuleBase" id="RU363051"/>
    </source>
</evidence>
<evidence type="ECO:0000256" key="5">
    <source>
        <dbReference type="ARBA" id="ARBA00023004"/>
    </source>
</evidence>
<dbReference type="PANTHER" id="PTHR31356">
    <property type="entry name" value="THYLAKOID LUMENAL 29 KDA PROTEIN, CHLOROPLASTIC-RELATED"/>
    <property type="match status" value="1"/>
</dbReference>
<keyword evidence="3" id="KW-0479">Metal-binding</keyword>
<reference evidence="10 11" key="1">
    <citation type="journal article" date="2019" name="Nat. Ecol. Evol.">
        <title>Megaphylogeny resolves global patterns of mushroom evolution.</title>
        <authorList>
            <person name="Varga T."/>
            <person name="Krizsan K."/>
            <person name="Foldi C."/>
            <person name="Dima B."/>
            <person name="Sanchez-Garcia M."/>
            <person name="Sanchez-Ramirez S."/>
            <person name="Szollosi G.J."/>
            <person name="Szarkandi J.G."/>
            <person name="Papp V."/>
            <person name="Albert L."/>
            <person name="Andreopoulos W."/>
            <person name="Angelini C."/>
            <person name="Antonin V."/>
            <person name="Barry K.W."/>
            <person name="Bougher N.L."/>
            <person name="Buchanan P."/>
            <person name="Buyck B."/>
            <person name="Bense V."/>
            <person name="Catcheside P."/>
            <person name="Chovatia M."/>
            <person name="Cooper J."/>
            <person name="Damon W."/>
            <person name="Desjardin D."/>
            <person name="Finy P."/>
            <person name="Geml J."/>
            <person name="Haridas S."/>
            <person name="Hughes K."/>
            <person name="Justo A."/>
            <person name="Karasinski D."/>
            <person name="Kautmanova I."/>
            <person name="Kiss B."/>
            <person name="Kocsube S."/>
            <person name="Kotiranta H."/>
            <person name="LaButti K.M."/>
            <person name="Lechner B.E."/>
            <person name="Liimatainen K."/>
            <person name="Lipzen A."/>
            <person name="Lukacs Z."/>
            <person name="Mihaltcheva S."/>
            <person name="Morgado L.N."/>
            <person name="Niskanen T."/>
            <person name="Noordeloos M.E."/>
            <person name="Ohm R.A."/>
            <person name="Ortiz-Santana B."/>
            <person name="Ovrebo C."/>
            <person name="Racz N."/>
            <person name="Riley R."/>
            <person name="Savchenko A."/>
            <person name="Shiryaev A."/>
            <person name="Soop K."/>
            <person name="Spirin V."/>
            <person name="Szebenyi C."/>
            <person name="Tomsovsky M."/>
            <person name="Tulloss R.E."/>
            <person name="Uehling J."/>
            <person name="Grigoriev I.V."/>
            <person name="Vagvolgyi C."/>
            <person name="Papp T."/>
            <person name="Martin F.M."/>
            <person name="Miettinen O."/>
            <person name="Hibbett D.S."/>
            <person name="Nagy L.G."/>
        </authorList>
    </citation>
    <scope>NUCLEOTIDE SEQUENCE [LARGE SCALE GENOMIC DNA]</scope>
    <source>
        <strain evidence="10 11">CBS 962.96</strain>
    </source>
</reference>
<evidence type="ECO:0000256" key="1">
    <source>
        <dbReference type="ARBA" id="ARBA00022559"/>
    </source>
</evidence>
<dbReference type="InterPro" id="IPR044831">
    <property type="entry name" value="Ccp1-like"/>
</dbReference>
<gene>
    <name evidence="10" type="ORF">K435DRAFT_965380</name>
</gene>
<name>A0A4S8M771_DENBC</name>
<dbReference type="EC" id="1.11.1.-" evidence="7"/>
<dbReference type="PROSITE" id="PS50873">
    <property type="entry name" value="PEROXIDASE_4"/>
    <property type="match status" value="1"/>
</dbReference>
<dbReference type="GO" id="GO:0046872">
    <property type="term" value="F:metal ion binding"/>
    <property type="evidence" value="ECO:0007669"/>
    <property type="project" value="UniProtKB-UniRule"/>
</dbReference>
<dbReference type="PANTHER" id="PTHR31356:SF53">
    <property type="entry name" value="HEME PEROXIDASE"/>
    <property type="match status" value="1"/>
</dbReference>
<accession>A0A4S8M771</accession>
<keyword evidence="2" id="KW-0349">Heme</keyword>
<dbReference type="GO" id="GO:0020037">
    <property type="term" value="F:heme binding"/>
    <property type="evidence" value="ECO:0007669"/>
    <property type="project" value="UniProtKB-UniRule"/>
</dbReference>
<keyword evidence="11" id="KW-1185">Reference proteome</keyword>
<protein>
    <recommendedName>
        <fullName evidence="7">Peroxidase</fullName>
        <ecNumber evidence="7">1.11.1.-</ecNumber>
    </recommendedName>
</protein>
<dbReference type="SUPFAM" id="SSF48113">
    <property type="entry name" value="Heme-dependent peroxidases"/>
    <property type="match status" value="1"/>
</dbReference>
<keyword evidence="5" id="KW-0408">Iron</keyword>
<evidence type="ECO:0000256" key="8">
    <source>
        <dbReference type="SAM" id="Phobius"/>
    </source>
</evidence>
<keyword evidence="4 7" id="KW-0560">Oxidoreductase</keyword>
<dbReference type="AlphaFoldDB" id="A0A4S8M771"/>
<dbReference type="GO" id="GO:0042744">
    <property type="term" value="P:hydrogen peroxide catabolic process"/>
    <property type="evidence" value="ECO:0007669"/>
    <property type="project" value="TreeGrafter"/>
</dbReference>
<evidence type="ECO:0000256" key="3">
    <source>
        <dbReference type="ARBA" id="ARBA00022723"/>
    </source>
</evidence>
<dbReference type="EMBL" id="ML179151">
    <property type="protein sequence ID" value="THU97658.1"/>
    <property type="molecule type" value="Genomic_DNA"/>
</dbReference>
<evidence type="ECO:0000259" key="9">
    <source>
        <dbReference type="PROSITE" id="PS50873"/>
    </source>
</evidence>
<dbReference type="Gene3D" id="1.10.520.10">
    <property type="match status" value="1"/>
</dbReference>
<comment type="similarity">
    <text evidence="6">Belongs to the peroxidase family.</text>
</comment>
<organism evidence="10 11">
    <name type="scientific">Dendrothele bispora (strain CBS 962.96)</name>
    <dbReference type="NCBI Taxonomy" id="1314807"/>
    <lineage>
        <taxon>Eukaryota</taxon>
        <taxon>Fungi</taxon>
        <taxon>Dikarya</taxon>
        <taxon>Basidiomycota</taxon>
        <taxon>Agaricomycotina</taxon>
        <taxon>Agaricomycetes</taxon>
        <taxon>Agaricomycetidae</taxon>
        <taxon>Agaricales</taxon>
        <taxon>Agaricales incertae sedis</taxon>
        <taxon>Dendrothele</taxon>
    </lineage>
</organism>
<dbReference type="OrthoDB" id="5985073at2759"/>
<proteinExistence type="inferred from homology"/>
<evidence type="ECO:0000256" key="4">
    <source>
        <dbReference type="ARBA" id="ARBA00023002"/>
    </source>
</evidence>
<keyword evidence="1 7" id="KW-0575">Peroxidase</keyword>
<sequence>MSTHNITDGTGGLDASIRFELDRSENVGVGMRRSLEDFIALLTLFASMADLIAMGVVLAYPSCGRGPFIPYRAGRIDAPAAGPSGVPEPQQDLQTHINKFAQQGFNQQEMIGLVACEHTLGGVRKEDFDVTGNETFGLFHGSQPYDNTVVTGYLDDTTPNPLVAGTNDTLKSDLRIFSSDGNATIMKILADKSAFDQTCTSFKTRLSVSNDAGNQLVLTTSLRLLNQSTNANRNVTLFYTSNQNGPDSQTFSVSSSSHGPIGSRGGNGFSLKGIPVEFWAFAANINSTTSISKSWFEIDENGGSGNKVVVDNGGDGFSIDQDVVLFDGNRTKRNSIPDAPASGENSLSFDIVVAVRIDKQSSLSRIYIDWFDSFHFDFVSTTGTVDLSLDTGIPPESGYVFYSGTIEKGSVATSLNVHAEFNDGRNVGGLKDEEQG</sequence>
<keyword evidence="8" id="KW-1133">Transmembrane helix</keyword>
<dbReference type="GO" id="GO:0000302">
    <property type="term" value="P:response to reactive oxygen species"/>
    <property type="evidence" value="ECO:0007669"/>
    <property type="project" value="TreeGrafter"/>
</dbReference>
<feature type="domain" description="Plant heme peroxidase family profile" evidence="9">
    <location>
        <begin position="31"/>
        <end position="230"/>
    </location>
</feature>
<keyword evidence="8" id="KW-0812">Transmembrane</keyword>
<evidence type="ECO:0000313" key="10">
    <source>
        <dbReference type="EMBL" id="THU97658.1"/>
    </source>
</evidence>
<dbReference type="Pfam" id="PF00141">
    <property type="entry name" value="peroxidase"/>
    <property type="match status" value="1"/>
</dbReference>
<dbReference type="InterPro" id="IPR010255">
    <property type="entry name" value="Haem_peroxidase_sf"/>
</dbReference>
<evidence type="ECO:0000256" key="2">
    <source>
        <dbReference type="ARBA" id="ARBA00022617"/>
    </source>
</evidence>
<dbReference type="InterPro" id="IPR002016">
    <property type="entry name" value="Haem_peroxidase"/>
</dbReference>
<evidence type="ECO:0000256" key="6">
    <source>
        <dbReference type="RuleBase" id="RU004241"/>
    </source>
</evidence>
<dbReference type="Proteomes" id="UP000297245">
    <property type="component" value="Unassembled WGS sequence"/>
</dbReference>
<keyword evidence="8" id="KW-0472">Membrane</keyword>
<dbReference type="GO" id="GO:0034599">
    <property type="term" value="P:cellular response to oxidative stress"/>
    <property type="evidence" value="ECO:0007669"/>
    <property type="project" value="InterPro"/>
</dbReference>
<feature type="transmembrane region" description="Helical" evidence="8">
    <location>
        <begin position="38"/>
        <end position="60"/>
    </location>
</feature>